<keyword evidence="8" id="KW-0496">Mitochondrion</keyword>
<dbReference type="FunFam" id="1.10.540.10:FF:000026">
    <property type="entry name" value="Acyl-CoA dehydrogenase medium chain"/>
    <property type="match status" value="1"/>
</dbReference>
<dbReference type="GO" id="GO:0000062">
    <property type="term" value="F:fatty-acyl-CoA binding"/>
    <property type="evidence" value="ECO:0007669"/>
    <property type="project" value="TreeGrafter"/>
</dbReference>
<keyword evidence="4" id="KW-0285">Flavoprotein</keyword>
<evidence type="ECO:0000313" key="10">
    <source>
        <dbReference type="EMBL" id="KAJ4313166.1"/>
    </source>
</evidence>
<comment type="similarity">
    <text evidence="3">Belongs to the acyl-CoA dehydrogenase family.</text>
</comment>
<evidence type="ECO:0000256" key="4">
    <source>
        <dbReference type="ARBA" id="ARBA00022630"/>
    </source>
</evidence>
<comment type="caution">
    <text evidence="10">The sequence shown here is derived from an EMBL/GenBank/DDBJ whole genome shotgun (WGS) entry which is preliminary data.</text>
</comment>
<evidence type="ECO:0000256" key="3">
    <source>
        <dbReference type="ARBA" id="ARBA00009347"/>
    </source>
</evidence>
<comment type="subcellular location">
    <subcellularLocation>
        <location evidence="2">Mitochondrion</location>
    </subcellularLocation>
</comment>
<dbReference type="Proteomes" id="UP001140502">
    <property type="component" value="Unassembled WGS sequence"/>
</dbReference>
<evidence type="ECO:0000256" key="1">
    <source>
        <dbReference type="ARBA" id="ARBA00001974"/>
    </source>
</evidence>
<evidence type="ECO:0000259" key="9">
    <source>
        <dbReference type="Pfam" id="PF02771"/>
    </source>
</evidence>
<sequence length="112" mass="12236">MAPFDWEDPLATKSLLTDEELAVSESAERYCQEQLAPRVLQAYRDEHFDKRILEEMGEVGLLGATIQGYGCSGVSTVANGLITRAVERVDSGYRTAMSAQSSLVIGPIVIKN</sequence>
<protein>
    <recommendedName>
        <fullName evidence="9">Acyl-CoA dehydrogenase/oxidase N-terminal domain-containing protein</fullName>
    </recommendedName>
</protein>
<dbReference type="InterPro" id="IPR009100">
    <property type="entry name" value="AcylCoA_DH/oxidase_NM_dom_sf"/>
</dbReference>
<keyword evidence="11" id="KW-1185">Reference proteome</keyword>
<dbReference type="GO" id="GO:0046949">
    <property type="term" value="P:fatty-acyl-CoA biosynthetic process"/>
    <property type="evidence" value="ECO:0007669"/>
    <property type="project" value="TreeGrafter"/>
</dbReference>
<dbReference type="GO" id="GO:0033539">
    <property type="term" value="P:fatty acid beta-oxidation using acyl-CoA dehydrogenase"/>
    <property type="evidence" value="ECO:0007669"/>
    <property type="project" value="TreeGrafter"/>
</dbReference>
<gene>
    <name evidence="10" type="ORF">N0V84_009545</name>
</gene>
<evidence type="ECO:0000256" key="7">
    <source>
        <dbReference type="ARBA" id="ARBA00023002"/>
    </source>
</evidence>
<evidence type="ECO:0000256" key="2">
    <source>
        <dbReference type="ARBA" id="ARBA00004173"/>
    </source>
</evidence>
<dbReference type="Gene3D" id="1.10.540.10">
    <property type="entry name" value="Acyl-CoA dehydrogenase/oxidase, N-terminal domain"/>
    <property type="match status" value="1"/>
</dbReference>
<dbReference type="OrthoDB" id="435240at2759"/>
<reference evidence="10" key="1">
    <citation type="submission" date="2022-10" db="EMBL/GenBank/DDBJ databases">
        <title>Tapping the CABI collections for fungal endophytes: first genome assemblies for Collariella, Neodidymelliopsis, Ascochyta clinopodiicola, Didymella pomorum, Didymosphaeria variabile, Neocosmospora piperis and Neocucurbitaria cava.</title>
        <authorList>
            <person name="Hill R."/>
        </authorList>
    </citation>
    <scope>NUCLEOTIDE SEQUENCE</scope>
    <source>
        <strain evidence="10">IMI 366586</strain>
    </source>
</reference>
<dbReference type="AlphaFoldDB" id="A0A9W8W620"/>
<proteinExistence type="inferred from homology"/>
<dbReference type="InterPro" id="IPR052033">
    <property type="entry name" value="Glutaryl-CoA_DH_mitochondrial"/>
</dbReference>
<dbReference type="GO" id="GO:0004361">
    <property type="term" value="F:glutaryl-CoA dehydrogenase activity"/>
    <property type="evidence" value="ECO:0007669"/>
    <property type="project" value="TreeGrafter"/>
</dbReference>
<dbReference type="GO" id="GO:0005743">
    <property type="term" value="C:mitochondrial inner membrane"/>
    <property type="evidence" value="ECO:0007669"/>
    <property type="project" value="TreeGrafter"/>
</dbReference>
<dbReference type="EMBL" id="JAPEUR010000266">
    <property type="protein sequence ID" value="KAJ4313166.1"/>
    <property type="molecule type" value="Genomic_DNA"/>
</dbReference>
<dbReference type="Pfam" id="PF02771">
    <property type="entry name" value="Acyl-CoA_dh_N"/>
    <property type="match status" value="1"/>
</dbReference>
<dbReference type="InterPro" id="IPR013786">
    <property type="entry name" value="AcylCoA_DH/ox_N"/>
</dbReference>
<dbReference type="InterPro" id="IPR037069">
    <property type="entry name" value="AcylCoA_DH/ox_N_sf"/>
</dbReference>
<evidence type="ECO:0000256" key="5">
    <source>
        <dbReference type="ARBA" id="ARBA00022827"/>
    </source>
</evidence>
<dbReference type="PANTHER" id="PTHR42807">
    <property type="entry name" value="GLUTARYL-COA DEHYDROGENASE, MITOCHONDRIAL"/>
    <property type="match status" value="1"/>
</dbReference>
<organism evidence="10 11">
    <name type="scientific">Fusarium piperis</name>
    <dbReference type="NCBI Taxonomy" id="1435070"/>
    <lineage>
        <taxon>Eukaryota</taxon>
        <taxon>Fungi</taxon>
        <taxon>Dikarya</taxon>
        <taxon>Ascomycota</taxon>
        <taxon>Pezizomycotina</taxon>
        <taxon>Sordariomycetes</taxon>
        <taxon>Hypocreomycetidae</taxon>
        <taxon>Hypocreales</taxon>
        <taxon>Nectriaceae</taxon>
        <taxon>Fusarium</taxon>
        <taxon>Fusarium solani species complex</taxon>
    </lineage>
</organism>
<evidence type="ECO:0000256" key="8">
    <source>
        <dbReference type="ARBA" id="ARBA00023128"/>
    </source>
</evidence>
<feature type="domain" description="Acyl-CoA dehydrogenase/oxidase N-terminal" evidence="9">
    <location>
        <begin position="17"/>
        <end position="109"/>
    </location>
</feature>
<comment type="cofactor">
    <cofactor evidence="1">
        <name>FAD</name>
        <dbReference type="ChEBI" id="CHEBI:57692"/>
    </cofactor>
</comment>
<dbReference type="PANTHER" id="PTHR42807:SF1">
    <property type="entry name" value="GLUTARYL-COA DEHYDROGENASE, MITOCHONDRIAL"/>
    <property type="match status" value="1"/>
</dbReference>
<evidence type="ECO:0000313" key="11">
    <source>
        <dbReference type="Proteomes" id="UP001140502"/>
    </source>
</evidence>
<keyword evidence="5" id="KW-0274">FAD</keyword>
<accession>A0A9W8W620</accession>
<dbReference type="GO" id="GO:0050660">
    <property type="term" value="F:flavin adenine dinucleotide binding"/>
    <property type="evidence" value="ECO:0007669"/>
    <property type="project" value="InterPro"/>
</dbReference>
<keyword evidence="6" id="KW-0809">Transit peptide</keyword>
<name>A0A9W8W620_9HYPO</name>
<evidence type="ECO:0000256" key="6">
    <source>
        <dbReference type="ARBA" id="ARBA00022946"/>
    </source>
</evidence>
<dbReference type="SUPFAM" id="SSF56645">
    <property type="entry name" value="Acyl-CoA dehydrogenase NM domain-like"/>
    <property type="match status" value="1"/>
</dbReference>
<keyword evidence="7" id="KW-0560">Oxidoreductase</keyword>